<keyword evidence="2" id="KW-1185">Reference proteome</keyword>
<dbReference type="RefSeq" id="XP_009177275.1">
    <property type="nucleotide sequence ID" value="XM_009179011.1"/>
</dbReference>
<reference evidence="1 2" key="1">
    <citation type="submission" date="2013-11" db="EMBL/GenBank/DDBJ databases">
        <title>Opisthorchis viverrini - life in the bile duct.</title>
        <authorList>
            <person name="Young N.D."/>
            <person name="Nagarajan N."/>
            <person name="Lin S.J."/>
            <person name="Korhonen P.K."/>
            <person name="Jex A.R."/>
            <person name="Hall R.S."/>
            <person name="Safavi-Hemami H."/>
            <person name="Kaewkong W."/>
            <person name="Bertrand D."/>
            <person name="Gao S."/>
            <person name="Seet Q."/>
            <person name="Wongkham S."/>
            <person name="Teh B.T."/>
            <person name="Wongkham C."/>
            <person name="Intapan P.M."/>
            <person name="Maleewong W."/>
            <person name="Yang X."/>
            <person name="Hu M."/>
            <person name="Wang Z."/>
            <person name="Hofmann A."/>
            <person name="Sternberg P.W."/>
            <person name="Tan P."/>
            <person name="Wang J."/>
            <person name="Gasser R.B."/>
        </authorList>
    </citation>
    <scope>NUCLEOTIDE SEQUENCE [LARGE SCALE GENOMIC DNA]</scope>
</reference>
<organism evidence="1 2">
    <name type="scientific">Opisthorchis viverrini</name>
    <name type="common">Southeast Asian liver fluke</name>
    <dbReference type="NCBI Taxonomy" id="6198"/>
    <lineage>
        <taxon>Eukaryota</taxon>
        <taxon>Metazoa</taxon>
        <taxon>Spiralia</taxon>
        <taxon>Lophotrochozoa</taxon>
        <taxon>Platyhelminthes</taxon>
        <taxon>Trematoda</taxon>
        <taxon>Digenea</taxon>
        <taxon>Opisthorchiida</taxon>
        <taxon>Opisthorchiata</taxon>
        <taxon>Opisthorchiidae</taxon>
        <taxon>Opisthorchis</taxon>
    </lineage>
</organism>
<dbReference type="GeneID" id="20326238"/>
<proteinExistence type="predicted"/>
<dbReference type="Proteomes" id="UP000054324">
    <property type="component" value="Unassembled WGS sequence"/>
</dbReference>
<dbReference type="KEGG" id="ovi:T265_12070"/>
<name>A0A074Z0H6_OPIVI</name>
<gene>
    <name evidence="1" type="ORF">T265_12070</name>
</gene>
<protein>
    <submittedName>
        <fullName evidence="1">Uncharacterized protein</fullName>
    </submittedName>
</protein>
<dbReference type="CTD" id="20326238"/>
<sequence length="76" mass="8732">MGSATVDTAHSLTYTQQQSKCRSWVRYNCCQSPDRLETVFASLPLRGLQFKHARFDVRYYAFRLGGKKLTLSQNTP</sequence>
<dbReference type="AlphaFoldDB" id="A0A074Z0H6"/>
<evidence type="ECO:0000313" key="1">
    <source>
        <dbReference type="EMBL" id="KER18977.1"/>
    </source>
</evidence>
<accession>A0A074Z0H6</accession>
<dbReference type="EMBL" id="KL597410">
    <property type="protein sequence ID" value="KER18977.1"/>
    <property type="molecule type" value="Genomic_DNA"/>
</dbReference>
<evidence type="ECO:0000313" key="2">
    <source>
        <dbReference type="Proteomes" id="UP000054324"/>
    </source>
</evidence>